<proteinExistence type="predicted"/>
<accession>A0A2P2CBY4</accession>
<name>A0A2P2CBY4_9ZZZZ</name>
<evidence type="ECO:0000313" key="2">
    <source>
        <dbReference type="EMBL" id="CUR59514.1"/>
    </source>
</evidence>
<dbReference type="CDD" id="cd05379">
    <property type="entry name" value="CAP_bacterial"/>
    <property type="match status" value="1"/>
</dbReference>
<feature type="domain" description="SCP" evidence="1">
    <location>
        <begin position="44"/>
        <end position="148"/>
    </location>
</feature>
<evidence type="ECO:0000259" key="1">
    <source>
        <dbReference type="Pfam" id="PF00188"/>
    </source>
</evidence>
<dbReference type="SUPFAM" id="SSF55797">
    <property type="entry name" value="PR-1-like"/>
    <property type="match status" value="1"/>
</dbReference>
<dbReference type="PANTHER" id="PTHR31157:SF1">
    <property type="entry name" value="SCP DOMAIN-CONTAINING PROTEIN"/>
    <property type="match status" value="1"/>
</dbReference>
<dbReference type="Gene3D" id="3.40.33.10">
    <property type="entry name" value="CAP"/>
    <property type="match status" value="1"/>
</dbReference>
<organism evidence="2">
    <name type="scientific">metagenome</name>
    <dbReference type="NCBI Taxonomy" id="256318"/>
    <lineage>
        <taxon>unclassified sequences</taxon>
        <taxon>metagenomes</taxon>
    </lineage>
</organism>
<dbReference type="Pfam" id="PF00188">
    <property type="entry name" value="CAP"/>
    <property type="match status" value="1"/>
</dbReference>
<dbReference type="InterPro" id="IPR014044">
    <property type="entry name" value="CAP_dom"/>
</dbReference>
<dbReference type="PANTHER" id="PTHR31157">
    <property type="entry name" value="SCP DOMAIN-CONTAINING PROTEIN"/>
    <property type="match status" value="1"/>
</dbReference>
<dbReference type="InterPro" id="IPR035940">
    <property type="entry name" value="CAP_sf"/>
</dbReference>
<dbReference type="AlphaFoldDB" id="A0A2P2CBY4"/>
<gene>
    <name evidence="2" type="ORF">NOCA2610039</name>
</gene>
<dbReference type="EMBL" id="CZKA01000058">
    <property type="protein sequence ID" value="CUR59514.1"/>
    <property type="molecule type" value="Genomic_DNA"/>
</dbReference>
<sequence length="157" mass="17457">MQVRAMSAVTVMTALLLTLCAAPSGAHRPELARTAASYAQAAFDATNAQRVRHDRRVLKAGPCLQRYAVRQATRQANRDRMFHQDLGAIQRACNVGWVGENVAYGYPTGRSLVNQGWMKSRGHRANILSRHYRLMGLAARKSSNGTWYAAQVFGRRL</sequence>
<reference evidence="2" key="1">
    <citation type="submission" date="2015-08" db="EMBL/GenBank/DDBJ databases">
        <authorList>
            <person name="Babu N.S."/>
            <person name="Beckwith C.J."/>
            <person name="Beseler K.G."/>
            <person name="Brison A."/>
            <person name="Carone J.V."/>
            <person name="Caskin T.P."/>
            <person name="Diamond M."/>
            <person name="Durham M.E."/>
            <person name="Foxe J.M."/>
            <person name="Go M."/>
            <person name="Henderson B.A."/>
            <person name="Jones I.B."/>
            <person name="McGettigan J.A."/>
            <person name="Micheletti S.J."/>
            <person name="Nasrallah M.E."/>
            <person name="Ortiz D."/>
            <person name="Piller C.R."/>
            <person name="Privatt S.R."/>
            <person name="Schneider S.L."/>
            <person name="Sharp S."/>
            <person name="Smith T.C."/>
            <person name="Stanton J.D."/>
            <person name="Ullery H.E."/>
            <person name="Wilson R.J."/>
            <person name="Serrano M.G."/>
            <person name="Buck G."/>
            <person name="Lee V."/>
            <person name="Wang Y."/>
            <person name="Carvalho R."/>
            <person name="Voegtly L."/>
            <person name="Shi R."/>
            <person name="Duckworth R."/>
            <person name="Johnson A."/>
            <person name="Loviza R."/>
            <person name="Walstead R."/>
            <person name="Shah Z."/>
            <person name="Kiflezghi M."/>
            <person name="Wade K."/>
            <person name="Ball S.L."/>
            <person name="Bradley K.W."/>
            <person name="Asai D.J."/>
            <person name="Bowman C.A."/>
            <person name="Russell D.A."/>
            <person name="Pope W.H."/>
            <person name="Jacobs-Sera D."/>
            <person name="Hendrix R.W."/>
            <person name="Hatfull G.F."/>
        </authorList>
    </citation>
    <scope>NUCLEOTIDE SEQUENCE</scope>
</reference>
<protein>
    <submittedName>
        <fullName evidence="2">Allergen V5/Tpx-1 family protein</fullName>
    </submittedName>
</protein>